<feature type="domain" description="NAD(P)-binding" evidence="2">
    <location>
        <begin position="8"/>
        <end position="204"/>
    </location>
</feature>
<protein>
    <submittedName>
        <fullName evidence="3">NADH-flavin reductase</fullName>
    </submittedName>
</protein>
<name>A0A918S3C2_9HYPH</name>
<dbReference type="InterPro" id="IPR016040">
    <property type="entry name" value="NAD(P)-bd_dom"/>
</dbReference>
<dbReference type="InterPro" id="IPR051606">
    <property type="entry name" value="Polyketide_Oxido-like"/>
</dbReference>
<dbReference type="Proteomes" id="UP000646579">
    <property type="component" value="Unassembled WGS sequence"/>
</dbReference>
<dbReference type="SUPFAM" id="SSF51735">
    <property type="entry name" value="NAD(P)-binding Rossmann-fold domains"/>
    <property type="match status" value="1"/>
</dbReference>
<gene>
    <name evidence="3" type="ORF">GCM10007989_16400</name>
</gene>
<dbReference type="RefSeq" id="WP_189425141.1">
    <property type="nucleotide sequence ID" value="NZ_BMZE01000002.1"/>
</dbReference>
<comment type="caution">
    <text evidence="3">The sequence shown here is derived from an EMBL/GenBank/DDBJ whole genome shotgun (WGS) entry which is preliminary data.</text>
</comment>
<dbReference type="Gene3D" id="3.40.50.720">
    <property type="entry name" value="NAD(P)-binding Rossmann-like Domain"/>
    <property type="match status" value="1"/>
</dbReference>
<sequence length="246" mass="26832">MKHIAIIGISGKLGQLMAKHALARGYRVTGVCRPESVKKLDPFKDHITVVAGETSDADIIAKAIRGCDGVLTVLVPWGTDGMATKTALTVLERADPNARLVFSAGWHVRRDEYDRYALRDRLTTWAFGRLARLTGMADIRDHARAARLIFASDLDWTLVRASDLEDGDSEGLPVWSPHVGDPVLRSNRTRRTDFALFMVNALTEDSLIHQAPALVSRASASARAGHSAVQRSMASTRPTPETGGRP</sequence>
<evidence type="ECO:0000313" key="4">
    <source>
        <dbReference type="Proteomes" id="UP000646579"/>
    </source>
</evidence>
<dbReference type="EMBL" id="BMZE01000002">
    <property type="protein sequence ID" value="GHA21784.1"/>
    <property type="molecule type" value="Genomic_DNA"/>
</dbReference>
<dbReference type="GO" id="GO:0042602">
    <property type="term" value="F:riboflavin reductase (NADPH) activity"/>
    <property type="evidence" value="ECO:0007669"/>
    <property type="project" value="TreeGrafter"/>
</dbReference>
<dbReference type="GO" id="GO:0004074">
    <property type="term" value="F:biliverdin reductase [NAD(P)H] activity"/>
    <property type="evidence" value="ECO:0007669"/>
    <property type="project" value="TreeGrafter"/>
</dbReference>
<dbReference type="Pfam" id="PF13460">
    <property type="entry name" value="NAD_binding_10"/>
    <property type="match status" value="1"/>
</dbReference>
<reference evidence="3" key="1">
    <citation type="journal article" date="2014" name="Int. J. Syst. Evol. Microbiol.">
        <title>Complete genome sequence of Corynebacterium casei LMG S-19264T (=DSM 44701T), isolated from a smear-ripened cheese.</title>
        <authorList>
            <consortium name="US DOE Joint Genome Institute (JGI-PGF)"/>
            <person name="Walter F."/>
            <person name="Albersmeier A."/>
            <person name="Kalinowski J."/>
            <person name="Ruckert C."/>
        </authorList>
    </citation>
    <scope>NUCLEOTIDE SEQUENCE</scope>
    <source>
        <strain evidence="3">KCTC 32437</strain>
    </source>
</reference>
<dbReference type="PANTHER" id="PTHR43355">
    <property type="entry name" value="FLAVIN REDUCTASE (NADPH)"/>
    <property type="match status" value="1"/>
</dbReference>
<dbReference type="InterPro" id="IPR036291">
    <property type="entry name" value="NAD(P)-bd_dom_sf"/>
</dbReference>
<evidence type="ECO:0000313" key="3">
    <source>
        <dbReference type="EMBL" id="GHA21784.1"/>
    </source>
</evidence>
<feature type="region of interest" description="Disordered" evidence="1">
    <location>
        <begin position="225"/>
        <end position="246"/>
    </location>
</feature>
<evidence type="ECO:0000259" key="2">
    <source>
        <dbReference type="Pfam" id="PF13460"/>
    </source>
</evidence>
<dbReference type="PANTHER" id="PTHR43355:SF2">
    <property type="entry name" value="FLAVIN REDUCTASE (NADPH)"/>
    <property type="match status" value="1"/>
</dbReference>
<evidence type="ECO:0000256" key="1">
    <source>
        <dbReference type="SAM" id="MobiDB-lite"/>
    </source>
</evidence>
<proteinExistence type="predicted"/>
<feature type="compositionally biased region" description="Polar residues" evidence="1">
    <location>
        <begin position="229"/>
        <end position="239"/>
    </location>
</feature>
<reference evidence="3" key="2">
    <citation type="submission" date="2020-09" db="EMBL/GenBank/DDBJ databases">
        <authorList>
            <person name="Sun Q."/>
            <person name="Kim S."/>
        </authorList>
    </citation>
    <scope>NUCLEOTIDE SEQUENCE</scope>
    <source>
        <strain evidence="3">KCTC 32437</strain>
    </source>
</reference>
<accession>A0A918S3C2</accession>
<keyword evidence="4" id="KW-1185">Reference proteome</keyword>
<dbReference type="AlphaFoldDB" id="A0A918S3C2"/>
<organism evidence="3 4">
    <name type="scientific">Devosia pacifica</name>
    <dbReference type="NCBI Taxonomy" id="1335967"/>
    <lineage>
        <taxon>Bacteria</taxon>
        <taxon>Pseudomonadati</taxon>
        <taxon>Pseudomonadota</taxon>
        <taxon>Alphaproteobacteria</taxon>
        <taxon>Hyphomicrobiales</taxon>
        <taxon>Devosiaceae</taxon>
        <taxon>Devosia</taxon>
    </lineage>
</organism>